<dbReference type="STRING" id="1798540.A3B74_01660"/>
<dbReference type="CDD" id="cd03801">
    <property type="entry name" value="GT4_PimA-like"/>
    <property type="match status" value="1"/>
</dbReference>
<proteinExistence type="predicted"/>
<dbReference type="SUPFAM" id="SSF53756">
    <property type="entry name" value="UDP-Glycosyltransferase/glycogen phosphorylase"/>
    <property type="match status" value="1"/>
</dbReference>
<dbReference type="Gene3D" id="3.40.50.2000">
    <property type="entry name" value="Glycogen Phosphorylase B"/>
    <property type="match status" value="2"/>
</dbReference>
<evidence type="ECO:0000259" key="1">
    <source>
        <dbReference type="Pfam" id="PF00534"/>
    </source>
</evidence>
<sequence length="368" mass="42349">MSEKKLRYPHLIFIFPLFNGPYGGERHCLRLTSALAEKGLTVSICTLDFPKSLTTFLHSKVQLMEGVFPHIDNHNLKTLASIFWMRKLAHVLYTTYPQNTKQSTNICLIGMGWQSVLCLHILRKYFSKRIYFCLEPPRFLYDLRASGNFGAKASSIILGHVLRSWDKKAVRSTPIILANSARTQHDVQNLYHRESSVLIPGIETERFQYWSKAEAKQKLNVGNGTIYISVGKLHKRKRIDKAIQLFIDRETQSQQQNYGRFYIIGTGPEKTALQYLVEKLKKTCENKAVENIFFLGELDDKTVALYMRAADYFIFTAQNEPFGLVIQEAKAAGCTILPHDIQLPLCTWEEACEQFLKLLNEKMKLFPE</sequence>
<accession>A0A1G2AVF2</accession>
<organism evidence="2 3">
    <name type="scientific">Candidatus Kerfeldbacteria bacterium RIFCSPHIGHO2_02_FULL_42_14</name>
    <dbReference type="NCBI Taxonomy" id="1798540"/>
    <lineage>
        <taxon>Bacteria</taxon>
        <taxon>Candidatus Kerfeldiibacteriota</taxon>
    </lineage>
</organism>
<reference evidence="2 3" key="1">
    <citation type="journal article" date="2016" name="Nat. Commun.">
        <title>Thousands of microbial genomes shed light on interconnected biogeochemical processes in an aquifer system.</title>
        <authorList>
            <person name="Anantharaman K."/>
            <person name="Brown C.T."/>
            <person name="Hug L.A."/>
            <person name="Sharon I."/>
            <person name="Castelle C.J."/>
            <person name="Probst A.J."/>
            <person name="Thomas B.C."/>
            <person name="Singh A."/>
            <person name="Wilkins M.J."/>
            <person name="Karaoz U."/>
            <person name="Brodie E.L."/>
            <person name="Williams K.H."/>
            <person name="Hubbard S.S."/>
            <person name="Banfield J.F."/>
        </authorList>
    </citation>
    <scope>NUCLEOTIDE SEQUENCE [LARGE SCALE GENOMIC DNA]</scope>
</reference>
<dbReference type="InterPro" id="IPR001296">
    <property type="entry name" value="Glyco_trans_1"/>
</dbReference>
<dbReference type="GO" id="GO:0016757">
    <property type="term" value="F:glycosyltransferase activity"/>
    <property type="evidence" value="ECO:0007669"/>
    <property type="project" value="InterPro"/>
</dbReference>
<dbReference type="InterPro" id="IPR050194">
    <property type="entry name" value="Glycosyltransferase_grp1"/>
</dbReference>
<dbReference type="PANTHER" id="PTHR45947:SF3">
    <property type="entry name" value="SULFOQUINOVOSYL TRANSFERASE SQD2"/>
    <property type="match status" value="1"/>
</dbReference>
<comment type="caution">
    <text evidence="2">The sequence shown here is derived from an EMBL/GenBank/DDBJ whole genome shotgun (WGS) entry which is preliminary data.</text>
</comment>
<protein>
    <recommendedName>
        <fullName evidence="1">Glycosyl transferase family 1 domain-containing protein</fullName>
    </recommendedName>
</protein>
<name>A0A1G2AVF2_9BACT</name>
<dbReference type="Pfam" id="PF00534">
    <property type="entry name" value="Glycos_transf_1"/>
    <property type="match status" value="1"/>
</dbReference>
<feature type="domain" description="Glycosyl transferase family 1" evidence="1">
    <location>
        <begin position="214"/>
        <end position="341"/>
    </location>
</feature>
<evidence type="ECO:0000313" key="2">
    <source>
        <dbReference type="EMBL" id="OGY79937.1"/>
    </source>
</evidence>
<dbReference type="AlphaFoldDB" id="A0A1G2AVF2"/>
<dbReference type="EMBL" id="MHKB01000003">
    <property type="protein sequence ID" value="OGY79937.1"/>
    <property type="molecule type" value="Genomic_DNA"/>
</dbReference>
<gene>
    <name evidence="2" type="ORF">A3B74_01660</name>
</gene>
<dbReference type="PANTHER" id="PTHR45947">
    <property type="entry name" value="SULFOQUINOVOSYL TRANSFERASE SQD2"/>
    <property type="match status" value="1"/>
</dbReference>
<evidence type="ECO:0000313" key="3">
    <source>
        <dbReference type="Proteomes" id="UP000177165"/>
    </source>
</evidence>
<dbReference type="Proteomes" id="UP000177165">
    <property type="component" value="Unassembled WGS sequence"/>
</dbReference>